<feature type="region of interest" description="Disordered" evidence="5">
    <location>
        <begin position="113"/>
        <end position="135"/>
    </location>
</feature>
<evidence type="ECO:0000256" key="4">
    <source>
        <dbReference type="ARBA" id="ARBA00022842"/>
    </source>
</evidence>
<dbReference type="InterPro" id="IPR052041">
    <property type="entry name" value="Nucleic_acid_metab_PIN/TRAM"/>
</dbReference>
<evidence type="ECO:0000256" key="6">
    <source>
        <dbReference type="SAM" id="Phobius"/>
    </source>
</evidence>
<feature type="domain" description="TRAM" evidence="7">
    <location>
        <begin position="274"/>
        <end position="340"/>
    </location>
</feature>
<dbReference type="EMBL" id="DSDM01000104">
    <property type="protein sequence ID" value="HDQ88848.1"/>
    <property type="molecule type" value="Genomic_DNA"/>
</dbReference>
<feature type="transmembrane region" description="Helical" evidence="6">
    <location>
        <begin position="57"/>
        <end position="75"/>
    </location>
</feature>
<dbReference type="PROSITE" id="PS50926">
    <property type="entry name" value="TRAM"/>
    <property type="match status" value="1"/>
</dbReference>
<dbReference type="AlphaFoldDB" id="A0A7C1DPG2"/>
<keyword evidence="2" id="KW-0540">Nuclease</keyword>
<dbReference type="Gene3D" id="3.40.50.1010">
    <property type="entry name" value="5'-nuclease"/>
    <property type="match status" value="1"/>
</dbReference>
<dbReference type="Proteomes" id="UP000886066">
    <property type="component" value="Unassembled WGS sequence"/>
</dbReference>
<dbReference type="InterPro" id="IPR002716">
    <property type="entry name" value="PIN_dom"/>
</dbReference>
<evidence type="ECO:0000256" key="1">
    <source>
        <dbReference type="ARBA" id="ARBA00001946"/>
    </source>
</evidence>
<comment type="cofactor">
    <cofactor evidence="1">
        <name>Mg(2+)</name>
        <dbReference type="ChEBI" id="CHEBI:18420"/>
    </cofactor>
</comment>
<dbReference type="PANTHER" id="PTHR11603">
    <property type="entry name" value="AAA FAMILY ATPASE"/>
    <property type="match status" value="1"/>
</dbReference>
<dbReference type="GO" id="GO:0004518">
    <property type="term" value="F:nuclease activity"/>
    <property type="evidence" value="ECO:0007669"/>
    <property type="project" value="UniProtKB-KW"/>
</dbReference>
<dbReference type="Gene3D" id="2.40.50.140">
    <property type="entry name" value="Nucleic acid-binding proteins"/>
    <property type="match status" value="1"/>
</dbReference>
<dbReference type="GO" id="GO:0016787">
    <property type="term" value="F:hydrolase activity"/>
    <property type="evidence" value="ECO:0007669"/>
    <property type="project" value="UniProtKB-KW"/>
</dbReference>
<dbReference type="InterPro" id="IPR012340">
    <property type="entry name" value="NA-bd_OB-fold"/>
</dbReference>
<keyword evidence="6" id="KW-0812">Transmembrane</keyword>
<evidence type="ECO:0000313" key="8">
    <source>
        <dbReference type="EMBL" id="HDQ88848.1"/>
    </source>
</evidence>
<dbReference type="InterPro" id="IPR029060">
    <property type="entry name" value="PIN-like_dom_sf"/>
</dbReference>
<keyword evidence="6" id="KW-1133">Transmembrane helix</keyword>
<organism evidence="8">
    <name type="scientific">candidate division WWE3 bacterium</name>
    <dbReference type="NCBI Taxonomy" id="2053526"/>
    <lineage>
        <taxon>Bacteria</taxon>
        <taxon>Katanobacteria</taxon>
    </lineage>
</organism>
<dbReference type="InterPro" id="IPR002792">
    <property type="entry name" value="TRAM_dom"/>
</dbReference>
<dbReference type="SMART" id="SM00670">
    <property type="entry name" value="PINc"/>
    <property type="match status" value="1"/>
</dbReference>
<keyword evidence="3" id="KW-0378">Hydrolase</keyword>
<dbReference type="PANTHER" id="PTHR11603:SF147">
    <property type="entry name" value="MEMBRANE PROTEIN"/>
    <property type="match status" value="1"/>
</dbReference>
<dbReference type="Pfam" id="PF01938">
    <property type="entry name" value="TRAM"/>
    <property type="match status" value="1"/>
</dbReference>
<name>A0A7C1DPG2_UNCKA</name>
<evidence type="ECO:0000259" key="7">
    <source>
        <dbReference type="PROSITE" id="PS50926"/>
    </source>
</evidence>
<evidence type="ECO:0000256" key="5">
    <source>
        <dbReference type="SAM" id="MobiDB-lite"/>
    </source>
</evidence>
<proteinExistence type="predicted"/>
<keyword evidence="4" id="KW-0460">Magnesium</keyword>
<gene>
    <name evidence="8" type="ORF">ENN92_01745</name>
</gene>
<keyword evidence="6" id="KW-0472">Membrane</keyword>
<evidence type="ECO:0000256" key="3">
    <source>
        <dbReference type="ARBA" id="ARBA00022801"/>
    </source>
</evidence>
<feature type="transmembrane region" description="Helical" evidence="6">
    <location>
        <begin position="24"/>
        <end position="45"/>
    </location>
</feature>
<reference evidence="8" key="1">
    <citation type="journal article" date="2020" name="mSystems">
        <title>Genome- and Community-Level Interaction Insights into Carbon Utilization and Element Cycling Functions of Hydrothermarchaeota in Hydrothermal Sediment.</title>
        <authorList>
            <person name="Zhou Z."/>
            <person name="Liu Y."/>
            <person name="Xu W."/>
            <person name="Pan J."/>
            <person name="Luo Z.H."/>
            <person name="Li M."/>
        </authorList>
    </citation>
    <scope>NUCLEOTIDE SEQUENCE [LARGE SCALE GENOMIC DNA]</scope>
    <source>
        <strain evidence="8">SpSt-1219</strain>
    </source>
</reference>
<comment type="caution">
    <text evidence="8">The sequence shown here is derived from an EMBL/GenBank/DDBJ whole genome shotgun (WGS) entry which is preliminary data.</text>
</comment>
<dbReference type="SUPFAM" id="SSF88723">
    <property type="entry name" value="PIN domain-like"/>
    <property type="match status" value="1"/>
</dbReference>
<accession>A0A7C1DPG2</accession>
<protein>
    <submittedName>
        <fullName evidence="8">TRAM domain-containing protein</fullName>
    </submittedName>
</protein>
<dbReference type="Pfam" id="PF13638">
    <property type="entry name" value="PIN_4"/>
    <property type="match status" value="1"/>
</dbReference>
<dbReference type="CDD" id="cd09877">
    <property type="entry name" value="PIN_YacL-like"/>
    <property type="match status" value="1"/>
</dbReference>
<evidence type="ECO:0000256" key="2">
    <source>
        <dbReference type="ARBA" id="ARBA00022722"/>
    </source>
</evidence>
<sequence>MLQLQPPKEKIIALDKPSPKEVPLYIRLILSFALLVLGFALSNNVFFKEYPLFNKPLLAEALIAILMALFGFYLLPKTFSSLKHWFQKIVFQFVNDIVSNFWEQQTEKMREARQEREDRKKKEAQEKEQAELAKEAEKKENLEGLLLLDTSVLIDARILDIAKAGFLLREVVVPEFVIEELHTLSDSKDVLKRKKGRRGLEVLKQLKKEVVCQVLPNGLEAEILSKGVDTALVEYAKKYKMTLVSLDFNLNKVASIKELSVININDLANALRMNLLPGEELEIKLVDKGQEKGQAVGYLEDGTMVVVSGAVDLVGETVKVKVKKSLQGSAGKMFFAEVIKDD</sequence>